<proteinExistence type="predicted"/>
<sequence>MLDDEETNIKTLVTRRSADVKMWNKSIVQPASSPNIIGFDLKVGFSPKMETQIATFIVTRDKYCLIHQYLIPKFVPPLSLPLLKLLLKNDIIIVARDSEKSVRPHLRKIFGEKVGNRVNLMDLSGNLTEQELNSRFQISPEVEDLPWYRNSILSIQVSYITVKTYHNYMIGKDMKEADI</sequence>
<evidence type="ECO:0000313" key="1">
    <source>
        <dbReference type="EMBL" id="KAL2479410.1"/>
    </source>
</evidence>
<evidence type="ECO:0000313" key="2">
    <source>
        <dbReference type="Proteomes" id="UP001604336"/>
    </source>
</evidence>
<reference evidence="2" key="1">
    <citation type="submission" date="2024-07" db="EMBL/GenBank/DDBJ databases">
        <title>Two chromosome-level genome assemblies of Korean endemic species Abeliophyllum distichum and Forsythia ovata (Oleaceae).</title>
        <authorList>
            <person name="Jang H."/>
        </authorList>
    </citation>
    <scope>NUCLEOTIDE SEQUENCE [LARGE SCALE GENOMIC DNA]</scope>
</reference>
<dbReference type="AlphaFoldDB" id="A0ABD1QT78"/>
<protein>
    <submittedName>
        <fullName evidence="1">Uncharacterized protein</fullName>
    </submittedName>
</protein>
<dbReference type="InterPro" id="IPR036397">
    <property type="entry name" value="RNaseH_sf"/>
</dbReference>
<dbReference type="Proteomes" id="UP001604336">
    <property type="component" value="Unassembled WGS sequence"/>
</dbReference>
<organism evidence="1 2">
    <name type="scientific">Abeliophyllum distichum</name>
    <dbReference type="NCBI Taxonomy" id="126358"/>
    <lineage>
        <taxon>Eukaryota</taxon>
        <taxon>Viridiplantae</taxon>
        <taxon>Streptophyta</taxon>
        <taxon>Embryophyta</taxon>
        <taxon>Tracheophyta</taxon>
        <taxon>Spermatophyta</taxon>
        <taxon>Magnoliopsida</taxon>
        <taxon>eudicotyledons</taxon>
        <taxon>Gunneridae</taxon>
        <taxon>Pentapetalae</taxon>
        <taxon>asterids</taxon>
        <taxon>lamiids</taxon>
        <taxon>Lamiales</taxon>
        <taxon>Oleaceae</taxon>
        <taxon>Forsythieae</taxon>
        <taxon>Abeliophyllum</taxon>
    </lineage>
</organism>
<dbReference type="Gene3D" id="3.30.420.10">
    <property type="entry name" value="Ribonuclease H-like superfamily/Ribonuclease H"/>
    <property type="match status" value="1"/>
</dbReference>
<comment type="caution">
    <text evidence="1">The sequence shown here is derived from an EMBL/GenBank/DDBJ whole genome shotgun (WGS) entry which is preliminary data.</text>
</comment>
<keyword evidence="2" id="KW-1185">Reference proteome</keyword>
<gene>
    <name evidence="1" type="ORF">Adt_32376</name>
</gene>
<name>A0ABD1QT78_9LAMI</name>
<dbReference type="EMBL" id="JBFOLK010000010">
    <property type="protein sequence ID" value="KAL2479410.1"/>
    <property type="molecule type" value="Genomic_DNA"/>
</dbReference>
<accession>A0ABD1QT78</accession>